<dbReference type="Pfam" id="PF00672">
    <property type="entry name" value="HAMP"/>
    <property type="match status" value="1"/>
</dbReference>
<keyword evidence="9" id="KW-1185">Reference proteome</keyword>
<evidence type="ECO:0000256" key="3">
    <source>
        <dbReference type="ARBA" id="ARBA00022692"/>
    </source>
</evidence>
<comment type="caution">
    <text evidence="8">The sequence shown here is derived from an EMBL/GenBank/DDBJ whole genome shotgun (WGS) entry which is preliminary data.</text>
</comment>
<evidence type="ECO:0000256" key="5">
    <source>
        <dbReference type="ARBA" id="ARBA00023136"/>
    </source>
</evidence>
<evidence type="ECO:0000313" key="9">
    <source>
        <dbReference type="Proteomes" id="UP000642094"/>
    </source>
</evidence>
<keyword evidence="4 6" id="KW-1133">Transmembrane helix</keyword>
<feature type="transmembrane region" description="Helical" evidence="6">
    <location>
        <begin position="340"/>
        <end position="364"/>
    </location>
</feature>
<dbReference type="RefSeq" id="WP_190404239.1">
    <property type="nucleotide sequence ID" value="NZ_JACJQB010000038.1"/>
</dbReference>
<evidence type="ECO:0000256" key="4">
    <source>
        <dbReference type="ARBA" id="ARBA00022989"/>
    </source>
</evidence>
<dbReference type="Gene3D" id="6.10.340.10">
    <property type="match status" value="1"/>
</dbReference>
<dbReference type="Gene3D" id="3.30.450.20">
    <property type="entry name" value="PAS domain"/>
    <property type="match status" value="2"/>
</dbReference>
<evidence type="ECO:0000256" key="2">
    <source>
        <dbReference type="ARBA" id="ARBA00022475"/>
    </source>
</evidence>
<dbReference type="Proteomes" id="UP000642094">
    <property type="component" value="Unassembled WGS sequence"/>
</dbReference>
<accession>A0ABR7ZZK1</accession>
<evidence type="ECO:0000256" key="1">
    <source>
        <dbReference type="ARBA" id="ARBA00004651"/>
    </source>
</evidence>
<evidence type="ECO:0000259" key="7">
    <source>
        <dbReference type="PROSITE" id="PS50885"/>
    </source>
</evidence>
<feature type="transmembrane region" description="Helical" evidence="6">
    <location>
        <begin position="7"/>
        <end position="30"/>
    </location>
</feature>
<dbReference type="CDD" id="cd06225">
    <property type="entry name" value="HAMP"/>
    <property type="match status" value="1"/>
</dbReference>
<dbReference type="CDD" id="cd12913">
    <property type="entry name" value="PDC1_MCP_like"/>
    <property type="match status" value="1"/>
</dbReference>
<dbReference type="InterPro" id="IPR003660">
    <property type="entry name" value="HAMP_dom"/>
</dbReference>
<keyword evidence="5 6" id="KW-0472">Membrane</keyword>
<dbReference type="EMBL" id="JACJQB010000038">
    <property type="protein sequence ID" value="MBD2189411.1"/>
    <property type="molecule type" value="Genomic_DNA"/>
</dbReference>
<evidence type="ECO:0000313" key="8">
    <source>
        <dbReference type="EMBL" id="MBD2189411.1"/>
    </source>
</evidence>
<dbReference type="SUPFAM" id="SSF158472">
    <property type="entry name" value="HAMP domain-like"/>
    <property type="match status" value="1"/>
</dbReference>
<protein>
    <submittedName>
        <fullName evidence="8">HAMP domain-containing protein</fullName>
    </submittedName>
</protein>
<dbReference type="InterPro" id="IPR029151">
    <property type="entry name" value="Sensor-like_sf"/>
</dbReference>
<proteinExistence type="predicted"/>
<name>A0ABR7ZZK1_9CYAN</name>
<keyword evidence="3 6" id="KW-0812">Transmembrane</keyword>
<organism evidence="8 9">
    <name type="scientific">Pseudanabaena mucicola FACHB-723</name>
    <dbReference type="NCBI Taxonomy" id="2692860"/>
    <lineage>
        <taxon>Bacteria</taxon>
        <taxon>Bacillati</taxon>
        <taxon>Cyanobacteriota</taxon>
        <taxon>Cyanophyceae</taxon>
        <taxon>Pseudanabaenales</taxon>
        <taxon>Pseudanabaenaceae</taxon>
        <taxon>Pseudanabaena</taxon>
    </lineage>
</organism>
<dbReference type="PROSITE" id="PS50885">
    <property type="entry name" value="HAMP"/>
    <property type="match status" value="1"/>
</dbReference>
<dbReference type="InterPro" id="IPR033479">
    <property type="entry name" value="dCache_1"/>
</dbReference>
<evidence type="ECO:0000256" key="6">
    <source>
        <dbReference type="SAM" id="Phobius"/>
    </source>
</evidence>
<gene>
    <name evidence="8" type="ORF">H6F41_14840</name>
</gene>
<comment type="subcellular location">
    <subcellularLocation>
        <location evidence="1">Cell membrane</location>
        <topology evidence="1">Multi-pass membrane protein</topology>
    </subcellularLocation>
</comment>
<dbReference type="SUPFAM" id="SSF103190">
    <property type="entry name" value="Sensory domain-like"/>
    <property type="match status" value="1"/>
</dbReference>
<keyword evidence="2" id="KW-1003">Cell membrane</keyword>
<feature type="domain" description="HAMP" evidence="7">
    <location>
        <begin position="361"/>
        <end position="416"/>
    </location>
</feature>
<dbReference type="SMART" id="SM00304">
    <property type="entry name" value="HAMP"/>
    <property type="match status" value="1"/>
</dbReference>
<sequence>MASIRQVVPLVLSIQITVAVGLTGLISFFGSEKAVQKLTRQLCNNLNYRVELKVSDYLKESMRINQSLATALSNGSVDPNDIRQVQEEIFNTVRELNAQNILFYGNEDGTMVGIERQNPNNQDSEFLLRIREDKNGENRPTYELSRNGVRGKLVKNEIYDHRPRPWYVAAKDSGKPIWSSIFVSTTDNELTTTKATPIYTASGSLQGVVGINISLKQIKEFMLQTRPSDQWHVFLAEGNGKLVATTSELPIFEVNGTSVNRFDISQSKDANLQNAGLAIQQQLGGFEKLEDLQVVEFDSNGEKYILSTQRLGKNLELDWSVGIIVPKSIFMQEIDTNNRFTLIIIITMLGANILIGLAISAWLLKPIKNLMTAAKEIEEESFDPEELATVAQRKDELGQMARVFQEMGSTVVARQNGMKSQLIKLREEKDEAKKVAIASQLGQTNSLQTILNRARAARSK</sequence>
<dbReference type="Pfam" id="PF02743">
    <property type="entry name" value="dCache_1"/>
    <property type="match status" value="1"/>
</dbReference>
<reference evidence="8 9" key="1">
    <citation type="journal article" date="2020" name="ISME J.">
        <title>Comparative genomics reveals insights into cyanobacterial evolution and habitat adaptation.</title>
        <authorList>
            <person name="Chen M.Y."/>
            <person name="Teng W.K."/>
            <person name="Zhao L."/>
            <person name="Hu C.X."/>
            <person name="Zhou Y.K."/>
            <person name="Han B.P."/>
            <person name="Song L.R."/>
            <person name="Shu W.S."/>
        </authorList>
    </citation>
    <scope>NUCLEOTIDE SEQUENCE [LARGE SCALE GENOMIC DNA]</scope>
    <source>
        <strain evidence="8 9">FACHB-723</strain>
    </source>
</reference>